<organism evidence="4 5">
    <name type="scientific">Fibroporia radiculosa</name>
    <dbReference type="NCBI Taxonomy" id="599839"/>
    <lineage>
        <taxon>Eukaryota</taxon>
        <taxon>Fungi</taxon>
        <taxon>Dikarya</taxon>
        <taxon>Basidiomycota</taxon>
        <taxon>Agaricomycotina</taxon>
        <taxon>Agaricomycetes</taxon>
        <taxon>Polyporales</taxon>
        <taxon>Fibroporiaceae</taxon>
        <taxon>Fibroporia</taxon>
    </lineage>
</organism>
<dbReference type="GeneID" id="24095076"/>
<dbReference type="HOGENOM" id="CLU_046029_0_0_1"/>
<dbReference type="InParanoid" id="J4GML6"/>
<evidence type="ECO:0000313" key="4">
    <source>
        <dbReference type="EMBL" id="CCM00165.1"/>
    </source>
</evidence>
<comment type="similarity">
    <text evidence="1">Belongs to the methyltransferase superfamily.</text>
</comment>
<proteinExistence type="inferred from homology"/>
<sequence length="225" mass="24864">MDPSARVYSSFKLYFYDFVVLVVSNALAWRCSTRAVLLPFFQAHIGERTHLDIGVGTGYYPAHSILKLARTTHVTLFDLNPATLHSAEQRLRTAGYNGVIEKVERSIFLPLPESLQAKFDSISLFYVFHCLPGSFPEKAISVFTVAAAGLAPGGVLYGATILGQGVHHNWFGRQLMAFYNKKGIFGNTKDSAENLELALKECFEDVKIRVVGMAALFEARGPISK</sequence>
<protein>
    <recommendedName>
        <fullName evidence="3">Methyltransferase type 12 domain-containing protein</fullName>
    </recommendedName>
</protein>
<feature type="transmembrane region" description="Helical" evidence="2">
    <location>
        <begin position="13"/>
        <end position="31"/>
    </location>
</feature>
<dbReference type="InterPro" id="IPR013217">
    <property type="entry name" value="Methyltransf_12"/>
</dbReference>
<keyword evidence="2" id="KW-0472">Membrane</keyword>
<dbReference type="RefSeq" id="XP_012179448.1">
    <property type="nucleotide sequence ID" value="XM_012324058.1"/>
</dbReference>
<dbReference type="AlphaFoldDB" id="J4GML6"/>
<dbReference type="PIRSF" id="PIRSF011491">
    <property type="entry name" value="Mtase_YbcY_prd"/>
    <property type="match status" value="1"/>
</dbReference>
<feature type="domain" description="Methyltransferase type 12" evidence="3">
    <location>
        <begin position="51"/>
        <end position="156"/>
    </location>
</feature>
<accession>J4GML6</accession>
<dbReference type="Gene3D" id="3.40.50.150">
    <property type="entry name" value="Vaccinia Virus protein VP39"/>
    <property type="match status" value="1"/>
</dbReference>
<dbReference type="InterPro" id="IPR029063">
    <property type="entry name" value="SAM-dependent_MTases_sf"/>
</dbReference>
<dbReference type="SUPFAM" id="SSF53335">
    <property type="entry name" value="S-adenosyl-L-methionine-dependent methyltransferases"/>
    <property type="match status" value="1"/>
</dbReference>
<evidence type="ECO:0000259" key="3">
    <source>
        <dbReference type="Pfam" id="PF08242"/>
    </source>
</evidence>
<evidence type="ECO:0000313" key="5">
    <source>
        <dbReference type="Proteomes" id="UP000006352"/>
    </source>
</evidence>
<dbReference type="InterPro" id="IPR016584">
    <property type="entry name" value="MeTrfase_VrtF"/>
</dbReference>
<reference evidence="4 5" key="1">
    <citation type="journal article" date="2012" name="Appl. Environ. Microbiol.">
        <title>Short-read sequencing for genomic analysis of the brown rot fungus Fibroporia radiculosa.</title>
        <authorList>
            <person name="Tang J.D."/>
            <person name="Perkins A.D."/>
            <person name="Sonstegard T.S."/>
            <person name="Schroeder S.G."/>
            <person name="Burgess S.C."/>
            <person name="Diehl S.V."/>
        </authorList>
    </citation>
    <scope>NUCLEOTIDE SEQUENCE [LARGE SCALE GENOMIC DNA]</scope>
    <source>
        <strain evidence="4 5">TFFH 294</strain>
    </source>
</reference>
<evidence type="ECO:0000256" key="1">
    <source>
        <dbReference type="ARBA" id="ARBA00008361"/>
    </source>
</evidence>
<dbReference type="Proteomes" id="UP000006352">
    <property type="component" value="Unassembled WGS sequence"/>
</dbReference>
<name>J4GML6_9APHY</name>
<dbReference type="EMBL" id="HE796969">
    <property type="protein sequence ID" value="CCM00165.1"/>
    <property type="molecule type" value="Genomic_DNA"/>
</dbReference>
<keyword evidence="2" id="KW-0812">Transmembrane</keyword>
<gene>
    <name evidence="4" type="ORF">FIBRA_02193</name>
</gene>
<evidence type="ECO:0000256" key="2">
    <source>
        <dbReference type="SAM" id="Phobius"/>
    </source>
</evidence>
<dbReference type="OrthoDB" id="10061782at2759"/>
<dbReference type="GO" id="GO:0008168">
    <property type="term" value="F:methyltransferase activity"/>
    <property type="evidence" value="ECO:0007669"/>
    <property type="project" value="InterPro"/>
</dbReference>
<keyword evidence="2" id="KW-1133">Transmembrane helix</keyword>
<dbReference type="CDD" id="cd02440">
    <property type="entry name" value="AdoMet_MTases"/>
    <property type="match status" value="1"/>
</dbReference>
<dbReference type="Pfam" id="PF08242">
    <property type="entry name" value="Methyltransf_12"/>
    <property type="match status" value="1"/>
</dbReference>
<keyword evidence="5" id="KW-1185">Reference proteome</keyword>